<comment type="caution">
    <text evidence="6">The sequence shown here is derived from an EMBL/GenBank/DDBJ whole genome shotgun (WGS) entry which is preliminary data.</text>
</comment>
<dbReference type="SUPFAM" id="SSF46689">
    <property type="entry name" value="Homeodomain-like"/>
    <property type="match status" value="2"/>
</dbReference>
<dbReference type="InterPro" id="IPR018060">
    <property type="entry name" value="HTH_AraC"/>
</dbReference>
<dbReference type="SUPFAM" id="SSF52317">
    <property type="entry name" value="Class I glutamine amidotransferase-like"/>
    <property type="match status" value="1"/>
</dbReference>
<sequence length="345" mass="37855">MARRGKTQESRRHVTDQAASPAPASPSEERRPRVFEILVEPGFAPLELASIISVLQTANELQPGLRFDWHVTSPTPGLVNSRSDMLVRAEPAIGTDYLRDYLFVVGGSAGRPEAWLPRVRAMQKLQRPVFLLSEAARDYIKLAAPLSGPVTAHWRDARTLTETGDYPTLSQALVENNSGIHTCAGRAHTAEIVIRLLAETLSPQYCAELTSAMILETARGFSGDQPSGAGQNANFLGSRLVKAIAVMEQNIEHPLRTAEIADEAGISIRQLERLFLTHVQTTPAKYYTRLRLKQARKLASDTKLTFLEIAIACGFSSSTALSNAFQREFGLTPRQARKGDNAPSR</sequence>
<organism evidence="6 7">
    <name type="scientific">Roseovarius nubinhibens</name>
    <dbReference type="NCBI Taxonomy" id="314263"/>
    <lineage>
        <taxon>Bacteria</taxon>
        <taxon>Pseudomonadati</taxon>
        <taxon>Pseudomonadota</taxon>
        <taxon>Alphaproteobacteria</taxon>
        <taxon>Rhodobacterales</taxon>
        <taxon>Roseobacteraceae</taxon>
        <taxon>Roseovarius</taxon>
    </lineage>
</organism>
<dbReference type="PROSITE" id="PS00041">
    <property type="entry name" value="HTH_ARAC_FAMILY_1"/>
    <property type="match status" value="1"/>
</dbReference>
<dbReference type="Gene3D" id="1.10.10.60">
    <property type="entry name" value="Homeodomain-like"/>
    <property type="match status" value="1"/>
</dbReference>
<keyword evidence="3" id="KW-0804">Transcription</keyword>
<feature type="region of interest" description="Disordered" evidence="4">
    <location>
        <begin position="1"/>
        <end position="30"/>
    </location>
</feature>
<protein>
    <submittedName>
        <fullName evidence="6">AraC family transcriptional regulator</fullName>
    </submittedName>
</protein>
<proteinExistence type="predicted"/>
<reference evidence="6 7" key="1">
    <citation type="journal article" date="2018" name="Nat. Biotechnol.">
        <title>A standardized bacterial taxonomy based on genome phylogeny substantially revises the tree of life.</title>
        <authorList>
            <person name="Parks D.H."/>
            <person name="Chuvochina M."/>
            <person name="Waite D.W."/>
            <person name="Rinke C."/>
            <person name="Skarshewski A."/>
            <person name="Chaumeil P.A."/>
            <person name="Hugenholtz P."/>
        </authorList>
    </citation>
    <scope>NUCLEOTIDE SEQUENCE [LARGE SCALE GENOMIC DNA]</scope>
    <source>
        <strain evidence="6">UBA9169</strain>
    </source>
</reference>
<evidence type="ECO:0000256" key="2">
    <source>
        <dbReference type="ARBA" id="ARBA00023125"/>
    </source>
</evidence>
<evidence type="ECO:0000256" key="3">
    <source>
        <dbReference type="ARBA" id="ARBA00023163"/>
    </source>
</evidence>
<name>A0A348WD29_9RHOB</name>
<dbReference type="InterPro" id="IPR029062">
    <property type="entry name" value="Class_I_gatase-like"/>
</dbReference>
<evidence type="ECO:0000313" key="7">
    <source>
        <dbReference type="Proteomes" id="UP000264719"/>
    </source>
</evidence>
<evidence type="ECO:0000256" key="1">
    <source>
        <dbReference type="ARBA" id="ARBA00023015"/>
    </source>
</evidence>
<dbReference type="Gene3D" id="3.40.50.880">
    <property type="match status" value="1"/>
</dbReference>
<keyword evidence="2" id="KW-0238">DNA-binding</keyword>
<keyword evidence="1" id="KW-0805">Transcription regulation</keyword>
<dbReference type="PANTHER" id="PTHR46796">
    <property type="entry name" value="HTH-TYPE TRANSCRIPTIONAL ACTIVATOR RHAS-RELATED"/>
    <property type="match status" value="1"/>
</dbReference>
<dbReference type="GO" id="GO:0003700">
    <property type="term" value="F:DNA-binding transcription factor activity"/>
    <property type="evidence" value="ECO:0007669"/>
    <property type="project" value="InterPro"/>
</dbReference>
<dbReference type="PANTHER" id="PTHR46796:SF13">
    <property type="entry name" value="HTH-TYPE TRANSCRIPTIONAL ACTIVATOR RHAS"/>
    <property type="match status" value="1"/>
</dbReference>
<evidence type="ECO:0000313" key="6">
    <source>
        <dbReference type="EMBL" id="HAR52441.1"/>
    </source>
</evidence>
<dbReference type="InterPro" id="IPR050204">
    <property type="entry name" value="AraC_XylS_family_regulators"/>
</dbReference>
<dbReference type="SMART" id="SM00342">
    <property type="entry name" value="HTH_ARAC"/>
    <property type="match status" value="1"/>
</dbReference>
<dbReference type="Proteomes" id="UP000264719">
    <property type="component" value="Unassembled WGS sequence"/>
</dbReference>
<dbReference type="GO" id="GO:0043565">
    <property type="term" value="F:sequence-specific DNA binding"/>
    <property type="evidence" value="ECO:0007669"/>
    <property type="project" value="InterPro"/>
</dbReference>
<feature type="compositionally biased region" description="Basic and acidic residues" evidence="4">
    <location>
        <begin position="1"/>
        <end position="15"/>
    </location>
</feature>
<gene>
    <name evidence="6" type="ORF">DCS45_11300</name>
</gene>
<dbReference type="Pfam" id="PF12833">
    <property type="entry name" value="HTH_18"/>
    <property type="match status" value="1"/>
</dbReference>
<dbReference type="InterPro" id="IPR009057">
    <property type="entry name" value="Homeodomain-like_sf"/>
</dbReference>
<evidence type="ECO:0000256" key="4">
    <source>
        <dbReference type="SAM" id="MobiDB-lite"/>
    </source>
</evidence>
<dbReference type="InterPro" id="IPR018062">
    <property type="entry name" value="HTH_AraC-typ_CS"/>
</dbReference>
<dbReference type="AlphaFoldDB" id="A0A348WD29"/>
<dbReference type="PROSITE" id="PS01124">
    <property type="entry name" value="HTH_ARAC_FAMILY_2"/>
    <property type="match status" value="1"/>
</dbReference>
<dbReference type="EMBL" id="DMVW01000108">
    <property type="protein sequence ID" value="HAR52441.1"/>
    <property type="molecule type" value="Genomic_DNA"/>
</dbReference>
<accession>A0A348WD29</accession>
<feature type="domain" description="HTH araC/xylS-type" evidence="5">
    <location>
        <begin position="241"/>
        <end position="339"/>
    </location>
</feature>
<evidence type="ECO:0000259" key="5">
    <source>
        <dbReference type="PROSITE" id="PS01124"/>
    </source>
</evidence>